<dbReference type="InterPro" id="IPR028427">
    <property type="entry name" value="Met_Sox_Rdtase_MsrB"/>
</dbReference>
<dbReference type="SUPFAM" id="SSF51316">
    <property type="entry name" value="Mss4-like"/>
    <property type="match status" value="1"/>
</dbReference>
<sequence>MVAFQTQTPQVDQLKATLTPLQYKVTQEKFTEKPRTGRFDEFHESGTYSCVVCREELFTSDLKYESGCGWPAFFDSINKSKIAIERDYQLIGDDLELLKRKPHLVRNEILCAKCRAHLGHIFEDGPQPTRKRYCVNSASLVFKPLNSLDEISDDGTEEPDRDIDVCCRD</sequence>
<keyword evidence="5" id="KW-0479">Metal-binding</keyword>
<dbReference type="Gene3D" id="2.170.150.20">
    <property type="entry name" value="Peptide methionine sulfoxide reductase"/>
    <property type="match status" value="1"/>
</dbReference>
<gene>
    <name evidence="7" type="primary">SelR_1</name>
    <name evidence="7" type="ORF">g.966</name>
</gene>
<evidence type="ECO:0000256" key="5">
    <source>
        <dbReference type="RuleBase" id="RU365044"/>
    </source>
</evidence>
<feature type="domain" description="MsrB" evidence="6">
    <location>
        <begin position="11"/>
        <end position="145"/>
    </location>
</feature>
<dbReference type="PANTHER" id="PTHR10173:SF52">
    <property type="entry name" value="METHIONINE-R-SULFOXIDE REDUCTASE B1"/>
    <property type="match status" value="1"/>
</dbReference>
<name>A0A6G1S680_9ACAR</name>
<dbReference type="InterPro" id="IPR002579">
    <property type="entry name" value="Met_Sox_Rdtase_MsrB_dom"/>
</dbReference>
<evidence type="ECO:0000256" key="1">
    <source>
        <dbReference type="ARBA" id="ARBA00007174"/>
    </source>
</evidence>
<dbReference type="EC" id="1.8.4.12" evidence="2 5"/>
<dbReference type="Pfam" id="PF01641">
    <property type="entry name" value="SelR"/>
    <property type="match status" value="1"/>
</dbReference>
<protein>
    <recommendedName>
        <fullName evidence="2 5">Peptide-methionine (R)-S-oxide reductase</fullName>
        <ecNumber evidence="2 5">1.8.4.12</ecNumber>
    </recommendedName>
</protein>
<dbReference type="GO" id="GO:0030091">
    <property type="term" value="P:protein repair"/>
    <property type="evidence" value="ECO:0007669"/>
    <property type="project" value="InterPro"/>
</dbReference>
<comment type="catalytic activity">
    <reaction evidence="4 5">
        <text>L-methionyl-[protein] + [thioredoxin]-disulfide + H2O = L-methionyl-(R)-S-oxide-[protein] + [thioredoxin]-dithiol</text>
        <dbReference type="Rhea" id="RHEA:24164"/>
        <dbReference type="Rhea" id="RHEA-COMP:10698"/>
        <dbReference type="Rhea" id="RHEA-COMP:10700"/>
        <dbReference type="Rhea" id="RHEA-COMP:12313"/>
        <dbReference type="Rhea" id="RHEA-COMP:12314"/>
        <dbReference type="ChEBI" id="CHEBI:15377"/>
        <dbReference type="ChEBI" id="CHEBI:16044"/>
        <dbReference type="ChEBI" id="CHEBI:29950"/>
        <dbReference type="ChEBI" id="CHEBI:45764"/>
        <dbReference type="ChEBI" id="CHEBI:50058"/>
        <dbReference type="EC" id="1.8.4.12"/>
    </reaction>
</comment>
<comment type="function">
    <text evidence="5">Methionine-sulfoxide reductase that specifically reduces methionine (R)-sulfoxide back to methionine. While in many cases methionine oxidation is the result of random oxidation following oxidative stress, methionine oxidation is also a post-translational modification that takes place on specific residues.</text>
</comment>
<evidence type="ECO:0000256" key="2">
    <source>
        <dbReference type="ARBA" id="ARBA00012499"/>
    </source>
</evidence>
<dbReference type="EMBL" id="GGYP01001244">
    <property type="protein sequence ID" value="MDE46015.1"/>
    <property type="molecule type" value="Transcribed_RNA"/>
</dbReference>
<dbReference type="GO" id="GO:0005737">
    <property type="term" value="C:cytoplasm"/>
    <property type="evidence" value="ECO:0007669"/>
    <property type="project" value="TreeGrafter"/>
</dbReference>
<dbReference type="GO" id="GO:0006979">
    <property type="term" value="P:response to oxidative stress"/>
    <property type="evidence" value="ECO:0007669"/>
    <property type="project" value="InterPro"/>
</dbReference>
<evidence type="ECO:0000256" key="4">
    <source>
        <dbReference type="ARBA" id="ARBA00048488"/>
    </source>
</evidence>
<accession>A0A6G1S680</accession>
<dbReference type="PROSITE" id="PS51790">
    <property type="entry name" value="MSRB"/>
    <property type="match status" value="1"/>
</dbReference>
<keyword evidence="3 5" id="KW-0560">Oxidoreductase</keyword>
<dbReference type="GO" id="GO:0033743">
    <property type="term" value="F:peptide-methionine (R)-S-oxide reductase activity"/>
    <property type="evidence" value="ECO:0007669"/>
    <property type="project" value="UniProtKB-EC"/>
</dbReference>
<dbReference type="NCBIfam" id="TIGR00357">
    <property type="entry name" value="peptide-methionine (R)-S-oxide reductase MsrB"/>
    <property type="match status" value="1"/>
</dbReference>
<comment type="similarity">
    <text evidence="1 5">Belongs to the MsrB Met sulfoxide reductase family.</text>
</comment>
<evidence type="ECO:0000259" key="6">
    <source>
        <dbReference type="PROSITE" id="PS51790"/>
    </source>
</evidence>
<reference evidence="7" key="1">
    <citation type="submission" date="2018-10" db="EMBL/GenBank/DDBJ databases">
        <title>Transcriptome assembly of Aceria tosichella (Wheat curl mite) Type 2.</title>
        <authorList>
            <person name="Scully E.D."/>
            <person name="Geib S.M."/>
            <person name="Palmer N.A."/>
            <person name="Gupta A.K."/>
            <person name="Sarath G."/>
            <person name="Tatineni S."/>
        </authorList>
    </citation>
    <scope>NUCLEOTIDE SEQUENCE</scope>
    <source>
        <strain evidence="7">LincolnNE</strain>
    </source>
</reference>
<dbReference type="InterPro" id="IPR011057">
    <property type="entry name" value="Mss4-like_sf"/>
</dbReference>
<evidence type="ECO:0000256" key="3">
    <source>
        <dbReference type="ARBA" id="ARBA00023002"/>
    </source>
</evidence>
<dbReference type="AlphaFoldDB" id="A0A6G1S680"/>
<comment type="cofactor">
    <cofactor evidence="5">
        <name>Zn(2+)</name>
        <dbReference type="ChEBI" id="CHEBI:29105"/>
    </cofactor>
    <text evidence="5">Binds 1 zinc ion per subunit.</text>
</comment>
<evidence type="ECO:0000313" key="7">
    <source>
        <dbReference type="EMBL" id="MDE46015.1"/>
    </source>
</evidence>
<organism evidence="7">
    <name type="scientific">Aceria tosichella</name>
    <name type="common">wheat curl mite</name>
    <dbReference type="NCBI Taxonomy" id="561515"/>
    <lineage>
        <taxon>Eukaryota</taxon>
        <taxon>Metazoa</taxon>
        <taxon>Ecdysozoa</taxon>
        <taxon>Arthropoda</taxon>
        <taxon>Chelicerata</taxon>
        <taxon>Arachnida</taxon>
        <taxon>Acari</taxon>
        <taxon>Acariformes</taxon>
        <taxon>Trombidiformes</taxon>
        <taxon>Prostigmata</taxon>
        <taxon>Eupodina</taxon>
        <taxon>Eriophyoidea</taxon>
        <taxon>Eriophyidae</taxon>
        <taxon>Eriophyinae</taxon>
        <taxon>Aceriini</taxon>
        <taxon>Aceria</taxon>
    </lineage>
</organism>
<dbReference type="GO" id="GO:0046872">
    <property type="term" value="F:metal ion binding"/>
    <property type="evidence" value="ECO:0007669"/>
    <property type="project" value="UniProtKB-KW"/>
</dbReference>
<proteinExistence type="inferred from homology"/>
<dbReference type="PANTHER" id="PTHR10173">
    <property type="entry name" value="METHIONINE SULFOXIDE REDUCTASE"/>
    <property type="match status" value="1"/>
</dbReference>
<keyword evidence="5" id="KW-0862">Zinc</keyword>